<dbReference type="EMBL" id="KV449395">
    <property type="protein sequence ID" value="OAX31447.1"/>
    <property type="molecule type" value="Genomic_DNA"/>
</dbReference>
<evidence type="ECO:0000256" key="1">
    <source>
        <dbReference type="ARBA" id="ARBA00022630"/>
    </source>
</evidence>
<dbReference type="SUPFAM" id="SSF51905">
    <property type="entry name" value="FAD/NAD(P)-binding domain"/>
    <property type="match status" value="1"/>
</dbReference>
<dbReference type="AlphaFoldDB" id="A0A1B7MFR7"/>
<dbReference type="PRINTS" id="PR00420">
    <property type="entry name" value="RNGMNOXGNASE"/>
</dbReference>
<gene>
    <name evidence="5" type="ORF">K503DRAFT_806056</name>
</gene>
<feature type="domain" description="FAD-binding" evidence="4">
    <location>
        <begin position="314"/>
        <end position="379"/>
    </location>
</feature>
<keyword evidence="6" id="KW-1185">Reference proteome</keyword>
<sequence length="456" mass="50577">MSTSSATPKFRVAICGAGIGGLVLAITIDKFAERGVKIDLYEARETFVTAGAGISIGPHTNQIMEELGMYQDISRVSMNSPRSSGTSFRKSDSQEGDFEWFHHIFNHSGRGRLKRQELLDILEQHLPASCTVHFNKRLTTYDKQSAGSLVLHFADDSAVTTDVLIGADGIHSSVRKTLFETIDRDVVDPSKIRHFADASWTGTSVYRALFPVEKLLKVDPNHIVLKGPVFFCGKGKHIFSYQVSRLINVVAYISDKQKAGAPFEGRWVSDVSHEEVNEAFQNFEPAVRDLLKCCENPSRYAIHIVNELPLSTWDRVALIGDACHAMPPHMGAGAGQATEDAFVLGRLLAHSLTTLDNVHAALKAYQDVRLSVTQLLARQSSDMGYMYEFDAPGYYDGTDRGNEREELELLKEKILERRGWESDDGAFSGWLKAEGKLQESVGLRNGRCENDASFSL</sequence>
<evidence type="ECO:0000256" key="3">
    <source>
        <dbReference type="ARBA" id="ARBA00023002"/>
    </source>
</evidence>
<proteinExistence type="predicted"/>
<dbReference type="GO" id="GO:0071949">
    <property type="term" value="F:FAD binding"/>
    <property type="evidence" value="ECO:0007669"/>
    <property type="project" value="InterPro"/>
</dbReference>
<dbReference type="InterPro" id="IPR036188">
    <property type="entry name" value="FAD/NAD-bd_sf"/>
</dbReference>
<dbReference type="PANTHER" id="PTHR46720:SF3">
    <property type="entry name" value="FAD-BINDING DOMAIN-CONTAINING PROTEIN-RELATED"/>
    <property type="match status" value="1"/>
</dbReference>
<evidence type="ECO:0000313" key="5">
    <source>
        <dbReference type="EMBL" id="OAX31447.1"/>
    </source>
</evidence>
<evidence type="ECO:0000259" key="4">
    <source>
        <dbReference type="Pfam" id="PF01494"/>
    </source>
</evidence>
<evidence type="ECO:0000313" key="6">
    <source>
        <dbReference type="Proteomes" id="UP000092154"/>
    </source>
</evidence>
<dbReference type="GO" id="GO:0044550">
    <property type="term" value="P:secondary metabolite biosynthetic process"/>
    <property type="evidence" value="ECO:0007669"/>
    <property type="project" value="TreeGrafter"/>
</dbReference>
<evidence type="ECO:0000256" key="2">
    <source>
        <dbReference type="ARBA" id="ARBA00022827"/>
    </source>
</evidence>
<keyword evidence="2" id="KW-0274">FAD</keyword>
<dbReference type="Gene3D" id="3.50.50.60">
    <property type="entry name" value="FAD/NAD(P)-binding domain"/>
    <property type="match status" value="1"/>
</dbReference>
<dbReference type="PANTHER" id="PTHR46720">
    <property type="entry name" value="HYDROXYLASE, PUTATIVE (AFU_ORTHOLOGUE AFUA_3G01460)-RELATED"/>
    <property type="match status" value="1"/>
</dbReference>
<protein>
    <submittedName>
        <fullName evidence="5">FAD/NAD(P)-binding domain-containing protein</fullName>
    </submittedName>
</protein>
<dbReference type="Pfam" id="PF01494">
    <property type="entry name" value="FAD_binding_3"/>
    <property type="match status" value="2"/>
</dbReference>
<keyword evidence="1" id="KW-0285">Flavoprotein</keyword>
<name>A0A1B7MFR7_9AGAM</name>
<dbReference type="InParanoid" id="A0A1B7MFR7"/>
<dbReference type="STRING" id="1314800.A0A1B7MFR7"/>
<dbReference type="SUPFAM" id="SSF54373">
    <property type="entry name" value="FAD-linked reductases, C-terminal domain"/>
    <property type="match status" value="1"/>
</dbReference>
<dbReference type="OrthoDB" id="417877at2759"/>
<dbReference type="Proteomes" id="UP000092154">
    <property type="component" value="Unassembled WGS sequence"/>
</dbReference>
<feature type="domain" description="FAD-binding" evidence="4">
    <location>
        <begin position="11"/>
        <end position="178"/>
    </location>
</feature>
<reference evidence="5 6" key="1">
    <citation type="submission" date="2016-06" db="EMBL/GenBank/DDBJ databases">
        <title>Comparative genomics of the ectomycorrhizal sister species Rhizopogon vinicolor and Rhizopogon vesiculosus (Basidiomycota: Boletales) reveals a divergence of the mating type B locus.</title>
        <authorList>
            <consortium name="DOE Joint Genome Institute"/>
            <person name="Mujic A.B."/>
            <person name="Kuo A."/>
            <person name="Tritt A."/>
            <person name="Lipzen A."/>
            <person name="Chen C."/>
            <person name="Johnson J."/>
            <person name="Sharma A."/>
            <person name="Barry K."/>
            <person name="Grigoriev I.V."/>
            <person name="Spatafora J.W."/>
        </authorList>
    </citation>
    <scope>NUCLEOTIDE SEQUENCE [LARGE SCALE GENOMIC DNA]</scope>
    <source>
        <strain evidence="5 6">AM-OR11-026</strain>
    </source>
</reference>
<organism evidence="5 6">
    <name type="scientific">Rhizopogon vinicolor AM-OR11-026</name>
    <dbReference type="NCBI Taxonomy" id="1314800"/>
    <lineage>
        <taxon>Eukaryota</taxon>
        <taxon>Fungi</taxon>
        <taxon>Dikarya</taxon>
        <taxon>Basidiomycota</taxon>
        <taxon>Agaricomycotina</taxon>
        <taxon>Agaricomycetes</taxon>
        <taxon>Agaricomycetidae</taxon>
        <taxon>Boletales</taxon>
        <taxon>Suillineae</taxon>
        <taxon>Rhizopogonaceae</taxon>
        <taxon>Rhizopogon</taxon>
    </lineage>
</organism>
<dbReference type="GO" id="GO:0016491">
    <property type="term" value="F:oxidoreductase activity"/>
    <property type="evidence" value="ECO:0007669"/>
    <property type="project" value="UniProtKB-KW"/>
</dbReference>
<dbReference type="InterPro" id="IPR051104">
    <property type="entry name" value="FAD_monoxygenase"/>
</dbReference>
<keyword evidence="3" id="KW-0560">Oxidoreductase</keyword>
<dbReference type="InterPro" id="IPR002938">
    <property type="entry name" value="FAD-bd"/>
</dbReference>
<accession>A0A1B7MFR7</accession>